<protein>
    <submittedName>
        <fullName evidence="2">Uncharacterized protein</fullName>
    </submittedName>
</protein>
<evidence type="ECO:0000313" key="4">
    <source>
        <dbReference type="Proteomes" id="UP000663829"/>
    </source>
</evidence>
<feature type="compositionally biased region" description="Pro residues" evidence="1">
    <location>
        <begin position="7"/>
        <end position="17"/>
    </location>
</feature>
<name>A0A815RIN0_9BILA</name>
<dbReference type="EMBL" id="CAJOBC010086414">
    <property type="protein sequence ID" value="CAF4343677.1"/>
    <property type="molecule type" value="Genomic_DNA"/>
</dbReference>
<feature type="compositionally biased region" description="Basic and acidic residues" evidence="1">
    <location>
        <begin position="45"/>
        <end position="57"/>
    </location>
</feature>
<dbReference type="EMBL" id="CAJNOQ010020938">
    <property type="protein sequence ID" value="CAF1478060.1"/>
    <property type="molecule type" value="Genomic_DNA"/>
</dbReference>
<gene>
    <name evidence="2" type="ORF">GPM918_LOCUS35717</name>
    <name evidence="3" type="ORF">SRO942_LOCUS36438</name>
</gene>
<dbReference type="Proteomes" id="UP000681722">
    <property type="component" value="Unassembled WGS sequence"/>
</dbReference>
<evidence type="ECO:0000313" key="3">
    <source>
        <dbReference type="EMBL" id="CAF4343677.1"/>
    </source>
</evidence>
<comment type="caution">
    <text evidence="2">The sequence shown here is derived from an EMBL/GenBank/DDBJ whole genome shotgun (WGS) entry which is preliminary data.</text>
</comment>
<feature type="region of interest" description="Disordered" evidence="1">
    <location>
        <begin position="1"/>
        <end position="26"/>
    </location>
</feature>
<feature type="region of interest" description="Disordered" evidence="1">
    <location>
        <begin position="38"/>
        <end position="66"/>
    </location>
</feature>
<dbReference type="AlphaFoldDB" id="A0A815RIN0"/>
<dbReference type="Proteomes" id="UP000663829">
    <property type="component" value="Unassembled WGS sequence"/>
</dbReference>
<sequence>MSLTLKRPPPVKVPLPRPTVSEYERGNSLPLLASTLQFLPIQTSPKEEKEEKKEKEKPKKRSVMMV</sequence>
<evidence type="ECO:0000256" key="1">
    <source>
        <dbReference type="SAM" id="MobiDB-lite"/>
    </source>
</evidence>
<keyword evidence="4" id="KW-1185">Reference proteome</keyword>
<proteinExistence type="predicted"/>
<organism evidence="2 4">
    <name type="scientific">Didymodactylos carnosus</name>
    <dbReference type="NCBI Taxonomy" id="1234261"/>
    <lineage>
        <taxon>Eukaryota</taxon>
        <taxon>Metazoa</taxon>
        <taxon>Spiralia</taxon>
        <taxon>Gnathifera</taxon>
        <taxon>Rotifera</taxon>
        <taxon>Eurotatoria</taxon>
        <taxon>Bdelloidea</taxon>
        <taxon>Philodinida</taxon>
        <taxon>Philodinidae</taxon>
        <taxon>Didymodactylos</taxon>
    </lineage>
</organism>
<evidence type="ECO:0000313" key="2">
    <source>
        <dbReference type="EMBL" id="CAF1478060.1"/>
    </source>
</evidence>
<reference evidence="2" key="1">
    <citation type="submission" date="2021-02" db="EMBL/GenBank/DDBJ databases">
        <authorList>
            <person name="Nowell W R."/>
        </authorList>
    </citation>
    <scope>NUCLEOTIDE SEQUENCE</scope>
</reference>
<accession>A0A815RIN0</accession>